<dbReference type="Proteomes" id="UP001595776">
    <property type="component" value="Unassembled WGS sequence"/>
</dbReference>
<dbReference type="Pfam" id="PF00132">
    <property type="entry name" value="Hexapep"/>
    <property type="match status" value="1"/>
</dbReference>
<dbReference type="InterPro" id="IPR047324">
    <property type="entry name" value="LbH_gamma_CA-like"/>
</dbReference>
<proteinExistence type="predicted"/>
<dbReference type="EMBL" id="JBHSCR010000007">
    <property type="protein sequence ID" value="MFC4348456.1"/>
    <property type="molecule type" value="Genomic_DNA"/>
</dbReference>
<dbReference type="PANTHER" id="PTHR13061">
    <property type="entry name" value="DYNACTIN SUBUNIT P25"/>
    <property type="match status" value="1"/>
</dbReference>
<organism evidence="1 2">
    <name type="scientific">Kordiimonas lipolytica</name>
    <dbReference type="NCBI Taxonomy" id="1662421"/>
    <lineage>
        <taxon>Bacteria</taxon>
        <taxon>Pseudomonadati</taxon>
        <taxon>Pseudomonadota</taxon>
        <taxon>Alphaproteobacteria</taxon>
        <taxon>Kordiimonadales</taxon>
        <taxon>Kordiimonadaceae</taxon>
        <taxon>Kordiimonas</taxon>
    </lineage>
</organism>
<accession>A0ABV8UBB0</accession>
<dbReference type="RefSeq" id="WP_068145310.1">
    <property type="nucleotide sequence ID" value="NZ_JBHSCR010000007.1"/>
</dbReference>
<evidence type="ECO:0000313" key="1">
    <source>
        <dbReference type="EMBL" id="MFC4348456.1"/>
    </source>
</evidence>
<dbReference type="Gene3D" id="2.160.10.10">
    <property type="entry name" value="Hexapeptide repeat proteins"/>
    <property type="match status" value="1"/>
</dbReference>
<keyword evidence="2" id="KW-1185">Reference proteome</keyword>
<sequence length="176" mass="18613">MFYELDGVKPECADDSVWVAPNAAVIGKVILEKQASVWFGVTIRGDNDPITVGEGSNIQDNSVIHSDLGVPCTIGKGVTVGHKVMLHGCTIGDHTLIGMGSTILNGAKIGAGSIVGANSLVTEGKEFPEGVLIVGAPARVVRQLKPEEQEMIKMSERIYTDNAARFANGLKEVKID</sequence>
<dbReference type="PANTHER" id="PTHR13061:SF29">
    <property type="entry name" value="GAMMA CARBONIC ANHYDRASE-LIKE 1, MITOCHONDRIAL-RELATED"/>
    <property type="match status" value="1"/>
</dbReference>
<dbReference type="CDD" id="cd04645">
    <property type="entry name" value="LbH_gamma_CA_like"/>
    <property type="match status" value="1"/>
</dbReference>
<name>A0ABV8UBB0_9PROT</name>
<dbReference type="SUPFAM" id="SSF51161">
    <property type="entry name" value="Trimeric LpxA-like enzymes"/>
    <property type="match status" value="1"/>
</dbReference>
<evidence type="ECO:0000313" key="2">
    <source>
        <dbReference type="Proteomes" id="UP001595776"/>
    </source>
</evidence>
<comment type="caution">
    <text evidence="1">The sequence shown here is derived from an EMBL/GenBank/DDBJ whole genome shotgun (WGS) entry which is preliminary data.</text>
</comment>
<reference evidence="2" key="1">
    <citation type="journal article" date="2019" name="Int. J. Syst. Evol. Microbiol.">
        <title>The Global Catalogue of Microorganisms (GCM) 10K type strain sequencing project: providing services to taxonomists for standard genome sequencing and annotation.</title>
        <authorList>
            <consortium name="The Broad Institute Genomics Platform"/>
            <consortium name="The Broad Institute Genome Sequencing Center for Infectious Disease"/>
            <person name="Wu L."/>
            <person name="Ma J."/>
        </authorList>
    </citation>
    <scope>NUCLEOTIDE SEQUENCE [LARGE SCALE GENOMIC DNA]</scope>
    <source>
        <strain evidence="2">CGMCC 1.15304</strain>
    </source>
</reference>
<dbReference type="InterPro" id="IPR011004">
    <property type="entry name" value="Trimer_LpxA-like_sf"/>
</dbReference>
<dbReference type="InterPro" id="IPR050484">
    <property type="entry name" value="Transf_Hexapept/Carb_Anhydrase"/>
</dbReference>
<protein>
    <submittedName>
        <fullName evidence="1">Gamma carbonic anhydrase family protein</fullName>
    </submittedName>
</protein>
<gene>
    <name evidence="1" type="ORF">ACFO5Q_11405</name>
</gene>
<dbReference type="InterPro" id="IPR001451">
    <property type="entry name" value="Hexapep"/>
</dbReference>